<feature type="region of interest" description="Disordered" evidence="8">
    <location>
        <begin position="407"/>
        <end position="431"/>
    </location>
</feature>
<evidence type="ECO:0000313" key="12">
    <source>
        <dbReference type="RefSeq" id="XP_006825532.1"/>
    </source>
</evidence>
<evidence type="ECO:0000256" key="7">
    <source>
        <dbReference type="ARBA" id="ARBA00023242"/>
    </source>
</evidence>
<name>A0ABM0MZU1_SACKO</name>
<evidence type="ECO:0000256" key="8">
    <source>
        <dbReference type="SAM" id="MobiDB-lite"/>
    </source>
</evidence>
<evidence type="ECO:0000256" key="9">
    <source>
        <dbReference type="SAM" id="Phobius"/>
    </source>
</evidence>
<evidence type="ECO:0000313" key="11">
    <source>
        <dbReference type="Proteomes" id="UP000694865"/>
    </source>
</evidence>
<evidence type="ECO:0000256" key="6">
    <source>
        <dbReference type="ARBA" id="ARBA00023136"/>
    </source>
</evidence>
<comment type="subcellular location">
    <subcellularLocation>
        <location evidence="1">Nucleus inner membrane</location>
        <topology evidence="1">Multi-pass membrane protein</topology>
        <orientation evidence="1">Nucleoplasmic side</orientation>
    </subcellularLocation>
</comment>
<feature type="transmembrane region" description="Helical" evidence="9">
    <location>
        <begin position="178"/>
        <end position="198"/>
    </location>
</feature>
<protein>
    <submittedName>
        <fullName evidence="12">Transmembrane protein 194A-like</fullName>
    </submittedName>
</protein>
<evidence type="ECO:0000256" key="5">
    <source>
        <dbReference type="ARBA" id="ARBA00022989"/>
    </source>
</evidence>
<keyword evidence="5 9" id="KW-1133">Transmembrane helix</keyword>
<feature type="transmembrane region" description="Helical" evidence="9">
    <location>
        <begin position="155"/>
        <end position="172"/>
    </location>
</feature>
<feature type="chain" id="PRO_5045075114" evidence="10">
    <location>
        <begin position="24"/>
        <end position="431"/>
    </location>
</feature>
<proteinExistence type="inferred from homology"/>
<evidence type="ECO:0000256" key="10">
    <source>
        <dbReference type="SAM" id="SignalP"/>
    </source>
</evidence>
<organism evidence="11 12">
    <name type="scientific">Saccoglossus kowalevskii</name>
    <name type="common">Acorn worm</name>
    <dbReference type="NCBI Taxonomy" id="10224"/>
    <lineage>
        <taxon>Eukaryota</taxon>
        <taxon>Metazoa</taxon>
        <taxon>Hemichordata</taxon>
        <taxon>Enteropneusta</taxon>
        <taxon>Harrimaniidae</taxon>
        <taxon>Saccoglossus</taxon>
    </lineage>
</organism>
<feature type="transmembrane region" description="Helical" evidence="9">
    <location>
        <begin position="297"/>
        <end position="316"/>
    </location>
</feature>
<keyword evidence="7" id="KW-0539">Nucleus</keyword>
<dbReference type="Pfam" id="PF10225">
    <property type="entry name" value="NEMP"/>
    <property type="match status" value="1"/>
</dbReference>
<dbReference type="GeneID" id="100369351"/>
<sequence>MALAVCRLLSVSVILCSFYNSFAEFQHNGKKFKVLELNKEITVGDNEFVVYCYPGDTSTLSKYAYIFGSVEVSFNPVSGVNNYNLIVAENETMVHILKGTPNPLTQAWKQLWLSVSSYHPSTEHLKLSPFTKTCFGLEGSNTTIKTKLRMIDPRYLGLFILGLILFFQANRLSKSALFYYSTGVSAGVVLSLLIVVYVLGKFVPARKASVVFVTFGWSFSAYFFSWLWKKIIIDRVLPESTYMRVIFAYIALAALISFAVCYRYGPVKERRTLNLIQWSIWLCSWLLIFNGTQIPEVSVSVIIALWLWTILPKKSFMHAIHRRWRVWFPPRVRLLTEEEYMIQAHRETQKALRELKQYCRSPDCDAWKVISRLDSPSRFAKFVSGDELHITDNEYAAHVVESDISFDLPQDDEEEEEMEAPMTSDSAEDTM</sequence>
<feature type="signal peptide" evidence="10">
    <location>
        <begin position="1"/>
        <end position="23"/>
    </location>
</feature>
<gene>
    <name evidence="12" type="primary">LOC100369351</name>
</gene>
<dbReference type="PANTHER" id="PTHR13598">
    <property type="entry name" value="AT07567P-RELATED"/>
    <property type="match status" value="1"/>
</dbReference>
<feature type="transmembrane region" description="Helical" evidence="9">
    <location>
        <begin position="241"/>
        <end position="261"/>
    </location>
</feature>
<keyword evidence="3 9" id="KW-0812">Transmembrane</keyword>
<dbReference type="PANTHER" id="PTHR13598:SF1">
    <property type="entry name" value="AT07567P-RELATED"/>
    <property type="match status" value="1"/>
</dbReference>
<dbReference type="RefSeq" id="XP_006825532.1">
    <property type="nucleotide sequence ID" value="XM_006825469.1"/>
</dbReference>
<comment type="similarity">
    <text evidence="2">Belongs to the NEMP family.</text>
</comment>
<evidence type="ECO:0000256" key="2">
    <source>
        <dbReference type="ARBA" id="ARBA00005748"/>
    </source>
</evidence>
<evidence type="ECO:0000256" key="1">
    <source>
        <dbReference type="ARBA" id="ARBA00004575"/>
    </source>
</evidence>
<keyword evidence="11" id="KW-1185">Reference proteome</keyword>
<feature type="compositionally biased region" description="Acidic residues" evidence="8">
    <location>
        <begin position="409"/>
        <end position="419"/>
    </location>
</feature>
<reference evidence="12" key="1">
    <citation type="submission" date="2025-08" db="UniProtKB">
        <authorList>
            <consortium name="RefSeq"/>
        </authorList>
    </citation>
    <scope>IDENTIFICATION</scope>
    <source>
        <tissue evidence="12">Testes</tissue>
    </source>
</reference>
<accession>A0ABM0MZU1</accession>
<evidence type="ECO:0000256" key="4">
    <source>
        <dbReference type="ARBA" id="ARBA00022729"/>
    </source>
</evidence>
<evidence type="ECO:0000256" key="3">
    <source>
        <dbReference type="ARBA" id="ARBA00022692"/>
    </source>
</evidence>
<feature type="transmembrane region" description="Helical" evidence="9">
    <location>
        <begin position="210"/>
        <end position="229"/>
    </location>
</feature>
<dbReference type="Proteomes" id="UP000694865">
    <property type="component" value="Unplaced"/>
</dbReference>
<dbReference type="InterPro" id="IPR019358">
    <property type="entry name" value="NEMP_fam"/>
</dbReference>
<keyword evidence="4 10" id="KW-0732">Signal</keyword>
<keyword evidence="6 9" id="KW-0472">Membrane</keyword>